<dbReference type="AlphaFoldDB" id="A0A6V2X9G4"/>
<gene>
    <name evidence="2" type="ORF">HAKA00212_LOCUS18143</name>
</gene>
<reference evidence="2" key="1">
    <citation type="submission" date="2021-01" db="EMBL/GenBank/DDBJ databases">
        <authorList>
            <person name="Corre E."/>
            <person name="Pelletier E."/>
            <person name="Niang G."/>
            <person name="Scheremetjew M."/>
            <person name="Finn R."/>
            <person name="Kale V."/>
            <person name="Holt S."/>
            <person name="Cochrane G."/>
            <person name="Meng A."/>
            <person name="Brown T."/>
            <person name="Cohen L."/>
        </authorList>
    </citation>
    <scope>NUCLEOTIDE SEQUENCE</scope>
    <source>
        <strain evidence="2">CCMP3107</strain>
    </source>
</reference>
<protein>
    <submittedName>
        <fullName evidence="2">Uncharacterized protein</fullName>
    </submittedName>
</protein>
<dbReference type="EMBL" id="HBIU01039822">
    <property type="protein sequence ID" value="CAE0639328.1"/>
    <property type="molecule type" value="Transcribed_RNA"/>
</dbReference>
<dbReference type="Gene3D" id="1.25.40.10">
    <property type="entry name" value="Tetratricopeptide repeat domain"/>
    <property type="match status" value="1"/>
</dbReference>
<feature type="region of interest" description="Disordered" evidence="1">
    <location>
        <begin position="219"/>
        <end position="257"/>
    </location>
</feature>
<sequence length="257" mass="27986">MATPYLSRRGAQLANLSRRGNNTHLSVLVRQIQSSTFQTASEWLNYIEDKTSGTNLVKKSALDYLLRACNTEDDLRNCAAKAFKVYGDKRIEMNQTAAGLFLNACFRINDPSAAVEVLEDESKRVQVWIGKSAFNKLLTRLDAKYPPAAAAAEGEGGGARRAVAEMERALAAVRRAGFRPTPRTYHLLVNSCLKRDDLERAQKFADQAGSLLRASTAEALATRVSQQQQQQAKSMEGEAASGQNEEGEDAGGGEGSK</sequence>
<accession>A0A6V2X9G4</accession>
<name>A0A6V2X9G4_HETAK</name>
<proteinExistence type="predicted"/>
<evidence type="ECO:0000256" key="1">
    <source>
        <dbReference type="SAM" id="MobiDB-lite"/>
    </source>
</evidence>
<dbReference type="InterPro" id="IPR011990">
    <property type="entry name" value="TPR-like_helical_dom_sf"/>
</dbReference>
<evidence type="ECO:0000313" key="2">
    <source>
        <dbReference type="EMBL" id="CAE0639328.1"/>
    </source>
</evidence>
<organism evidence="2">
    <name type="scientific">Heterosigma akashiwo</name>
    <name type="common">Chromophytic alga</name>
    <name type="synonym">Heterosigma carterae</name>
    <dbReference type="NCBI Taxonomy" id="2829"/>
    <lineage>
        <taxon>Eukaryota</taxon>
        <taxon>Sar</taxon>
        <taxon>Stramenopiles</taxon>
        <taxon>Ochrophyta</taxon>
        <taxon>Raphidophyceae</taxon>
        <taxon>Chattonellales</taxon>
        <taxon>Chattonellaceae</taxon>
        <taxon>Heterosigma</taxon>
    </lineage>
</organism>